<gene>
    <name evidence="2" type="ORF">A3C24_00980</name>
</gene>
<protein>
    <submittedName>
        <fullName evidence="2">Uncharacterized protein</fullName>
    </submittedName>
</protein>
<accession>A0A1F7GWM4</accession>
<name>A0A1F7GWM4_9BACT</name>
<keyword evidence="1" id="KW-1133">Transmembrane helix</keyword>
<dbReference type="EMBL" id="MFZM01000024">
    <property type="protein sequence ID" value="OGK23215.1"/>
    <property type="molecule type" value="Genomic_DNA"/>
</dbReference>
<evidence type="ECO:0000313" key="2">
    <source>
        <dbReference type="EMBL" id="OGK23215.1"/>
    </source>
</evidence>
<sequence>MKYLIFLLIYFFAATKNTHAYLDPGTGSYFLQIIAGSLLAGGYFFKDSIRTTLKRIIKIFDKVKKK</sequence>
<evidence type="ECO:0000256" key="1">
    <source>
        <dbReference type="SAM" id="Phobius"/>
    </source>
</evidence>
<keyword evidence="1" id="KW-0472">Membrane</keyword>
<reference evidence="2 3" key="1">
    <citation type="journal article" date="2016" name="Nat. Commun.">
        <title>Thousands of microbial genomes shed light on interconnected biogeochemical processes in an aquifer system.</title>
        <authorList>
            <person name="Anantharaman K."/>
            <person name="Brown C.T."/>
            <person name="Hug L.A."/>
            <person name="Sharon I."/>
            <person name="Castelle C.J."/>
            <person name="Probst A.J."/>
            <person name="Thomas B.C."/>
            <person name="Singh A."/>
            <person name="Wilkins M.J."/>
            <person name="Karaoz U."/>
            <person name="Brodie E.L."/>
            <person name="Williams K.H."/>
            <person name="Hubbard S.S."/>
            <person name="Banfield J.F."/>
        </authorList>
    </citation>
    <scope>NUCLEOTIDE SEQUENCE [LARGE SCALE GENOMIC DNA]</scope>
</reference>
<dbReference type="Proteomes" id="UP000177159">
    <property type="component" value="Unassembled WGS sequence"/>
</dbReference>
<evidence type="ECO:0000313" key="3">
    <source>
        <dbReference type="Proteomes" id="UP000177159"/>
    </source>
</evidence>
<feature type="transmembrane region" description="Helical" evidence="1">
    <location>
        <begin position="30"/>
        <end position="45"/>
    </location>
</feature>
<organism evidence="2 3">
    <name type="scientific">Candidatus Roizmanbacteria bacterium RIFCSPHIGHO2_02_FULL_37_24</name>
    <dbReference type="NCBI Taxonomy" id="1802037"/>
    <lineage>
        <taxon>Bacteria</taxon>
        <taxon>Candidatus Roizmaniibacteriota</taxon>
    </lineage>
</organism>
<dbReference type="AlphaFoldDB" id="A0A1F7GWM4"/>
<proteinExistence type="predicted"/>
<comment type="caution">
    <text evidence="2">The sequence shown here is derived from an EMBL/GenBank/DDBJ whole genome shotgun (WGS) entry which is preliminary data.</text>
</comment>
<keyword evidence="1" id="KW-0812">Transmembrane</keyword>